<dbReference type="OrthoDB" id="3160134at2759"/>
<proteinExistence type="predicted"/>
<dbReference type="OMA" id="IHERQYA"/>
<dbReference type="AlphaFoldDB" id="A0A0D2NRB9"/>
<reference evidence="3" key="1">
    <citation type="submission" date="2014-04" db="EMBL/GenBank/DDBJ databases">
        <title>Evolutionary Origins and Diversification of the Mycorrhizal Mutualists.</title>
        <authorList>
            <consortium name="DOE Joint Genome Institute"/>
            <consortium name="Mycorrhizal Genomics Consortium"/>
            <person name="Kohler A."/>
            <person name="Kuo A."/>
            <person name="Nagy L.G."/>
            <person name="Floudas D."/>
            <person name="Copeland A."/>
            <person name="Barry K.W."/>
            <person name="Cichocki N."/>
            <person name="Veneault-Fourrey C."/>
            <person name="LaButti K."/>
            <person name="Lindquist E.A."/>
            <person name="Lipzen A."/>
            <person name="Lundell T."/>
            <person name="Morin E."/>
            <person name="Murat C."/>
            <person name="Riley R."/>
            <person name="Ohm R."/>
            <person name="Sun H."/>
            <person name="Tunlid A."/>
            <person name="Henrissat B."/>
            <person name="Grigoriev I.V."/>
            <person name="Hibbett D.S."/>
            <person name="Martin F."/>
        </authorList>
    </citation>
    <scope>NUCLEOTIDE SEQUENCE [LARGE SCALE GENOMIC DNA]</scope>
    <source>
        <strain evidence="3">FD-334 SS-4</strain>
    </source>
</reference>
<dbReference type="Proteomes" id="UP000054270">
    <property type="component" value="Unassembled WGS sequence"/>
</dbReference>
<evidence type="ECO:0000256" key="1">
    <source>
        <dbReference type="SAM" id="MobiDB-lite"/>
    </source>
</evidence>
<dbReference type="Pfam" id="PF20414">
    <property type="entry name" value="DUF6698"/>
    <property type="match status" value="1"/>
</dbReference>
<evidence type="ECO:0000313" key="2">
    <source>
        <dbReference type="EMBL" id="KJA19251.1"/>
    </source>
</evidence>
<keyword evidence="3" id="KW-1185">Reference proteome</keyword>
<evidence type="ECO:0000313" key="3">
    <source>
        <dbReference type="Proteomes" id="UP000054270"/>
    </source>
</evidence>
<feature type="region of interest" description="Disordered" evidence="1">
    <location>
        <begin position="1"/>
        <end position="35"/>
    </location>
</feature>
<protein>
    <submittedName>
        <fullName evidence="2">Uncharacterized protein</fullName>
    </submittedName>
</protein>
<name>A0A0D2NRB9_HYPSF</name>
<accession>A0A0D2NRB9</accession>
<sequence length="359" mass="39363">MPAEENGSAVAGTSSSGKRHDALQLGPRRKARTTDPLVHHGRHFGRSIHALCNMHALINNGIIRIGERAEDSEEDFTPQEQREHRVFCALLKSVPGLEEKLMSANSEEDIQSIAAMLQKGASSARSDDTKSLKSAIIDWIVPPGEPLMPPISRNAKTGRGFHHEVTGALLCPAGLDWTDAEIKDKLRSGELTVPGDQWPLFLFSSYAYDDKDPSKGLLQSSILVKTFKHIFTSPSSVEREAKATRSGNARIHGMTGVTRGSIAYAATQARFALSSSGVFNRNDTITDSERFYNSILEYLEDPDEADDVNHLMAWWNRQVFPNYVPNSRPVSKNSALAKIKAKRAAAKQAALGNIDTNTS</sequence>
<dbReference type="STRING" id="945553.A0A0D2NRB9"/>
<dbReference type="EMBL" id="KN817580">
    <property type="protein sequence ID" value="KJA19251.1"/>
    <property type="molecule type" value="Genomic_DNA"/>
</dbReference>
<dbReference type="InterPro" id="IPR046521">
    <property type="entry name" value="DUF6698"/>
</dbReference>
<gene>
    <name evidence="2" type="ORF">HYPSUDRAFT_143976</name>
</gene>
<organism evidence="2 3">
    <name type="scientific">Hypholoma sublateritium (strain FD-334 SS-4)</name>
    <dbReference type="NCBI Taxonomy" id="945553"/>
    <lineage>
        <taxon>Eukaryota</taxon>
        <taxon>Fungi</taxon>
        <taxon>Dikarya</taxon>
        <taxon>Basidiomycota</taxon>
        <taxon>Agaricomycotina</taxon>
        <taxon>Agaricomycetes</taxon>
        <taxon>Agaricomycetidae</taxon>
        <taxon>Agaricales</taxon>
        <taxon>Agaricineae</taxon>
        <taxon>Strophariaceae</taxon>
        <taxon>Hypholoma</taxon>
    </lineage>
</organism>